<dbReference type="EMBL" id="CP026606">
    <property type="protein sequence ID" value="AVB76893.1"/>
    <property type="molecule type" value="Genomic_DNA"/>
</dbReference>
<keyword evidence="3 4" id="KW-0687">Ribonucleoprotein</keyword>
<reference evidence="12" key="3">
    <citation type="submission" date="2020-07" db="EMBL/GenBank/DDBJ databases">
        <title>Severe corrosion of carbon steel in oil field produced water can be linked to methanogenic archaea containing a special type of NiFe hydrogenase.</title>
        <authorList>
            <person name="Lahme S."/>
            <person name="Mand J."/>
            <person name="Longwell J."/>
            <person name="Smith R."/>
            <person name="Enning D."/>
        </authorList>
    </citation>
    <scope>NUCLEOTIDE SEQUENCE</scope>
    <source>
        <strain evidence="12">MIC098Bin5</strain>
    </source>
</reference>
<evidence type="ECO:0000313" key="7">
    <source>
        <dbReference type="EMBL" id="MBA2850272.1"/>
    </source>
</evidence>
<dbReference type="NCBIfam" id="TIGR01077">
    <property type="entry name" value="L13_A_E"/>
    <property type="match status" value="1"/>
</dbReference>
<dbReference type="NCBIfam" id="NF005004">
    <property type="entry name" value="PRK06394.1"/>
    <property type="match status" value="1"/>
</dbReference>
<dbReference type="EMBL" id="JACDUJ010000001">
    <property type="protein sequence ID" value="MBA2847223.1"/>
    <property type="molecule type" value="Genomic_DNA"/>
</dbReference>
<dbReference type="OMA" id="GMLPWKT"/>
<dbReference type="SUPFAM" id="SSF52161">
    <property type="entry name" value="Ribosomal protein L13"/>
    <property type="match status" value="1"/>
</dbReference>
<sequence length="137" mass="15195">MVVVNAENAVVGRLASYVAKLALSGEEITVVNAEKAIMTGNKEYIFQKYVQLRTRKSISNPKKMGPKYPRRPDDIVRRVIRGMLPYKKPRGVEAFKKIKIEVGVPEGVSIDINLGSAPNTIKYVTVGELSQFLGAKF</sequence>
<dbReference type="SMR" id="A0A2L1CC47"/>
<dbReference type="GO" id="GO:0006412">
    <property type="term" value="P:translation"/>
    <property type="evidence" value="ECO:0007669"/>
    <property type="project" value="UniProtKB-UniRule"/>
</dbReference>
<reference evidence="14" key="5">
    <citation type="submission" date="2021-03" db="EMBL/GenBank/DDBJ databases">
        <title>Genomic Encyclopedia of Type Strains, Phase IV (KMG-IV): sequencing the most valuable type-strain genomes for metagenomic binning, comparative biology and taxonomic classification.</title>
        <authorList>
            <person name="Goeker M."/>
        </authorList>
    </citation>
    <scope>NUCLEOTIDE SEQUENCE</scope>
    <source>
        <strain evidence="14">DSM 2771</strain>
    </source>
</reference>
<dbReference type="EMBL" id="JACCQJ010000001">
    <property type="protein sequence ID" value="MBG0768919.1"/>
    <property type="molecule type" value="Genomic_DNA"/>
</dbReference>
<evidence type="ECO:0000313" key="12">
    <source>
        <dbReference type="EMBL" id="MBG0768919.1"/>
    </source>
</evidence>
<dbReference type="InterPro" id="IPR036899">
    <property type="entry name" value="Ribosomal_uL13_sf"/>
</dbReference>
<evidence type="ECO:0000313" key="19">
    <source>
        <dbReference type="Proteomes" id="UP000571854"/>
    </source>
</evidence>
<evidence type="ECO:0000313" key="6">
    <source>
        <dbReference type="EMBL" id="MBA2847223.1"/>
    </source>
</evidence>
<dbReference type="EMBL" id="JACDUN010000001">
    <property type="protein sequence ID" value="MBA2857705.1"/>
    <property type="molecule type" value="Genomic_DNA"/>
</dbReference>
<gene>
    <name evidence="4" type="primary">rpl13</name>
    <name evidence="12" type="ORF">H0S71_03315</name>
    <name evidence="13" type="ORF">HNP85_001036</name>
    <name evidence="7" type="ORF">HNP86_000403</name>
    <name evidence="6" type="ORF">HNP88_001407</name>
    <name evidence="8" type="ORF">HNP93_000406</name>
    <name evidence="9" type="ORF">HNP94_000403</name>
    <name evidence="11" type="ORF">HNP96_000614</name>
    <name evidence="10" type="ORF">HNP97_000564</name>
    <name evidence="14" type="ORF">J2745_001776</name>
    <name evidence="5" type="ORF">MMJJ_15160</name>
</gene>
<dbReference type="EMBL" id="JAFBBC010000001">
    <property type="protein sequence ID" value="MBM7409364.1"/>
    <property type="molecule type" value="Genomic_DNA"/>
</dbReference>
<dbReference type="Proteomes" id="UP000584706">
    <property type="component" value="Unassembled WGS sequence"/>
</dbReference>
<evidence type="ECO:0000256" key="3">
    <source>
        <dbReference type="ARBA" id="ARBA00023274"/>
    </source>
</evidence>
<dbReference type="AlphaFoldDB" id="A0A2L1CC47"/>
<evidence type="ECO:0000313" key="16">
    <source>
        <dbReference type="Proteomes" id="UP000558015"/>
    </source>
</evidence>
<dbReference type="Proteomes" id="UP000567099">
    <property type="component" value="Unassembled WGS sequence"/>
</dbReference>
<name>A0A2L1CC47_METMI</name>
<dbReference type="InterPro" id="IPR005755">
    <property type="entry name" value="Ribosomal_uL13_euk/arc"/>
</dbReference>
<dbReference type="Proteomes" id="UP000742560">
    <property type="component" value="Unassembled WGS sequence"/>
</dbReference>
<dbReference type="GO" id="GO:0017148">
    <property type="term" value="P:negative regulation of translation"/>
    <property type="evidence" value="ECO:0007669"/>
    <property type="project" value="TreeGrafter"/>
</dbReference>
<dbReference type="Proteomes" id="UP000558015">
    <property type="component" value="Unassembled WGS sequence"/>
</dbReference>
<dbReference type="EMBL" id="JACDUO010000001">
    <property type="protein sequence ID" value="MBA2863403.1"/>
    <property type="molecule type" value="Genomic_DNA"/>
</dbReference>
<dbReference type="EMBL" id="JACHIQ010000001">
    <property type="protein sequence ID" value="MBB6067074.1"/>
    <property type="molecule type" value="Genomic_DNA"/>
</dbReference>
<dbReference type="PANTHER" id="PTHR11545">
    <property type="entry name" value="RIBOSOMAL PROTEIN L13"/>
    <property type="match status" value="1"/>
</dbReference>
<dbReference type="GeneID" id="10982898"/>
<evidence type="ECO:0000256" key="4">
    <source>
        <dbReference type="HAMAP-Rule" id="MF_01366"/>
    </source>
</evidence>
<dbReference type="PANTHER" id="PTHR11545:SF3">
    <property type="entry name" value="LARGE RIBOSOMAL SUBUNIT PROTEIN UL13"/>
    <property type="match status" value="1"/>
</dbReference>
<dbReference type="Proteomes" id="UP000590564">
    <property type="component" value="Unassembled WGS sequence"/>
</dbReference>
<evidence type="ECO:0000313" key="8">
    <source>
        <dbReference type="EMBL" id="MBA2857705.1"/>
    </source>
</evidence>
<comment type="function">
    <text evidence="4">This protein is one of the early assembly proteins of the 50S ribosomal subunit, although it is not seen to bind rRNA by itself. It is important during the early stages of 50S assembly.</text>
</comment>
<evidence type="ECO:0000313" key="9">
    <source>
        <dbReference type="EMBL" id="MBA2863403.1"/>
    </source>
</evidence>
<evidence type="ECO:0000313" key="14">
    <source>
        <dbReference type="EMBL" id="MBP2220268.1"/>
    </source>
</evidence>
<dbReference type="Proteomes" id="UP000564425">
    <property type="component" value="Unassembled WGS sequence"/>
</dbReference>
<evidence type="ECO:0000256" key="1">
    <source>
        <dbReference type="ARBA" id="ARBA00006227"/>
    </source>
</evidence>
<dbReference type="InterPro" id="IPR005823">
    <property type="entry name" value="Ribosomal_uL13_bac-type"/>
</dbReference>
<dbReference type="EMBL" id="JAGINF010000009">
    <property type="protein sequence ID" value="MBP2220268.1"/>
    <property type="molecule type" value="Genomic_DNA"/>
</dbReference>
<evidence type="ECO:0000313" key="11">
    <source>
        <dbReference type="EMBL" id="MBB6496593.1"/>
    </source>
</evidence>
<accession>A0A2L1CC47</accession>
<reference evidence="15" key="1">
    <citation type="journal article" date="2018" name="Genome Announc.">
        <title>Complete Genome Sequence of the Methanococcus maripaludis Type Strain JJ (DSM 2067), a Model for Selenoprotein Synthesis in Archaea.</title>
        <authorList>
            <person name="Poehlein A."/>
            <person name="Heym D."/>
            <person name="Quitzke V."/>
            <person name="Fersch J."/>
            <person name="Daniel R."/>
            <person name="Rother M."/>
        </authorList>
    </citation>
    <scope>NUCLEOTIDE SEQUENCE [LARGE SCALE GENOMIC DNA]</scope>
    <source>
        <strain evidence="15">DSM 2067</strain>
    </source>
</reference>
<dbReference type="Proteomes" id="UP000239462">
    <property type="component" value="Chromosome"/>
</dbReference>
<dbReference type="EMBL" id="JACHED010000001">
    <property type="protein sequence ID" value="MBB6496593.1"/>
    <property type="molecule type" value="Genomic_DNA"/>
</dbReference>
<dbReference type="PIRSF" id="PIRSF002181">
    <property type="entry name" value="Ribosomal_L13"/>
    <property type="match status" value="1"/>
</dbReference>
<evidence type="ECO:0000313" key="18">
    <source>
        <dbReference type="Proteomes" id="UP000567099"/>
    </source>
</evidence>
<dbReference type="Proteomes" id="UP000722095">
    <property type="component" value="Unassembled WGS sequence"/>
</dbReference>
<comment type="subunit">
    <text evidence="4">Part of the 50S ribosomal subunit.</text>
</comment>
<dbReference type="EMBL" id="JACDUH010000001">
    <property type="protein sequence ID" value="MBA2850272.1"/>
    <property type="molecule type" value="Genomic_DNA"/>
</dbReference>
<protein>
    <recommendedName>
        <fullName evidence="4">Large ribosomal subunit protein uL13</fullName>
    </recommendedName>
</protein>
<evidence type="ECO:0000256" key="2">
    <source>
        <dbReference type="ARBA" id="ARBA00022980"/>
    </source>
</evidence>
<evidence type="ECO:0000313" key="20">
    <source>
        <dbReference type="Proteomes" id="UP000584706"/>
    </source>
</evidence>
<evidence type="ECO:0000313" key="10">
    <source>
        <dbReference type="EMBL" id="MBB6067074.1"/>
    </source>
</evidence>
<evidence type="ECO:0000313" key="13">
    <source>
        <dbReference type="EMBL" id="MBM7409364.1"/>
    </source>
</evidence>
<dbReference type="KEGG" id="mmad:MMJJ_15160"/>
<evidence type="ECO:0000313" key="17">
    <source>
        <dbReference type="Proteomes" id="UP000564425"/>
    </source>
</evidence>
<dbReference type="Proteomes" id="UP000714405">
    <property type="component" value="Unassembled WGS sequence"/>
</dbReference>
<evidence type="ECO:0000313" key="15">
    <source>
        <dbReference type="Proteomes" id="UP000239462"/>
    </source>
</evidence>
<dbReference type="GO" id="GO:0003729">
    <property type="term" value="F:mRNA binding"/>
    <property type="evidence" value="ECO:0007669"/>
    <property type="project" value="TreeGrafter"/>
</dbReference>
<dbReference type="RefSeq" id="WP_011171268.1">
    <property type="nucleotide sequence ID" value="NZ_BAAABJ010000001.1"/>
</dbReference>
<dbReference type="Gene3D" id="3.90.1180.10">
    <property type="entry name" value="Ribosomal protein L13"/>
    <property type="match status" value="1"/>
</dbReference>
<dbReference type="HAMAP" id="MF_01366">
    <property type="entry name" value="Ribosomal_uL13"/>
    <property type="match status" value="1"/>
</dbReference>
<dbReference type="Pfam" id="PF00572">
    <property type="entry name" value="Ribosomal_L13"/>
    <property type="match status" value="1"/>
</dbReference>
<organism evidence="5 15">
    <name type="scientific">Methanococcus maripaludis</name>
    <name type="common">Methanococcus deltae</name>
    <dbReference type="NCBI Taxonomy" id="39152"/>
    <lineage>
        <taxon>Archaea</taxon>
        <taxon>Methanobacteriati</taxon>
        <taxon>Methanobacteriota</taxon>
        <taxon>Methanomada group</taxon>
        <taxon>Methanococci</taxon>
        <taxon>Methanococcales</taxon>
        <taxon>Methanococcaceae</taxon>
        <taxon>Methanococcus</taxon>
    </lineage>
</organism>
<evidence type="ECO:0000313" key="21">
    <source>
        <dbReference type="Proteomes" id="UP000590564"/>
    </source>
</evidence>
<proteinExistence type="inferred from homology"/>
<comment type="similarity">
    <text evidence="1 4">Belongs to the universal ribosomal protein uL13 family.</text>
</comment>
<dbReference type="Proteomes" id="UP000571854">
    <property type="component" value="Unassembled WGS sequence"/>
</dbReference>
<reference evidence="20 21" key="4">
    <citation type="submission" date="2020-08" db="EMBL/GenBank/DDBJ databases">
        <title>Genomic Encyclopedia of Type Strains, Phase IV (KMG-V): Genome sequencing to study the core and pangenomes of soil and plant-associated prokaryotes.</title>
        <authorList>
            <person name="Whitman W."/>
        </authorList>
    </citation>
    <scope>NUCLEOTIDE SEQUENCE [LARGE SCALE GENOMIC DNA]</scope>
    <source>
        <strain evidence="7 17">A1</strain>
        <strain evidence="6 19">A5</strain>
        <strain evidence="8 16">C12</strain>
        <strain evidence="9 18">C13</strain>
        <strain evidence="11 21">D1</strain>
        <strain evidence="10 20">DSM 7078</strain>
        <strain evidence="13">RC</strain>
    </source>
</reference>
<dbReference type="GO" id="GO:0003735">
    <property type="term" value="F:structural constituent of ribosome"/>
    <property type="evidence" value="ECO:0007669"/>
    <property type="project" value="UniProtKB-UniRule"/>
</dbReference>
<dbReference type="GO" id="GO:0022625">
    <property type="term" value="C:cytosolic large ribosomal subunit"/>
    <property type="evidence" value="ECO:0007669"/>
    <property type="project" value="UniProtKB-UniRule"/>
</dbReference>
<reference evidence="5" key="2">
    <citation type="submission" date="2018-02" db="EMBL/GenBank/DDBJ databases">
        <title>Complete genome sequence of the Methanococcus maripaludis type strain JJ (DSM 2067), a model for selenoprotein synthesis in Archaea.</title>
        <authorList>
            <person name="Poehlein A."/>
            <person name="Heym D."/>
            <person name="Quitzke V."/>
            <person name="Fersch J."/>
            <person name="Daniel R."/>
            <person name="Rother M."/>
        </authorList>
    </citation>
    <scope>NUCLEOTIDE SEQUENCE [LARGE SCALE GENOMIC DNA]</scope>
    <source>
        <strain evidence="5">DSM 2067</strain>
    </source>
</reference>
<keyword evidence="2 4" id="KW-0689">Ribosomal protein</keyword>
<dbReference type="InterPro" id="IPR005822">
    <property type="entry name" value="Ribosomal_uL13"/>
</dbReference>
<evidence type="ECO:0000313" key="5">
    <source>
        <dbReference type="EMBL" id="AVB76893.1"/>
    </source>
</evidence>